<protein>
    <submittedName>
        <fullName evidence="2">Uncharacterized protein</fullName>
    </submittedName>
</protein>
<gene>
    <name evidence="2" type="ORF">SEMRO_2790_G337160.1</name>
</gene>
<evidence type="ECO:0000256" key="1">
    <source>
        <dbReference type="SAM" id="MobiDB-lite"/>
    </source>
</evidence>
<comment type="caution">
    <text evidence="2">The sequence shown here is derived from an EMBL/GenBank/DDBJ whole genome shotgun (WGS) entry which is preliminary data.</text>
</comment>
<sequence length="216" mass="24105">MNNNSNRRAPLIQKLTMTMVDPRDGSLVIIGVRAKIPDGTGPLQVELLPVIGSFDEEAVGFAPIRDQERDVSLPRIPCPPLVDLTNEEGPPLVDLTNEEDEETKSETNEDEEPSDEESTDEEPSDEEPSNPEEEAFEEKESSDDSEDESAFAEDFAELDTVDEAETVAVENNTAARLPTRLPTRRNPRRSRRNTRAAQLDEDDADLAVFPMSQDYF</sequence>
<name>A0A9N8F288_9STRA</name>
<feature type="compositionally biased region" description="Acidic residues" evidence="1">
    <location>
        <begin position="96"/>
        <end position="165"/>
    </location>
</feature>
<feature type="compositionally biased region" description="Basic residues" evidence="1">
    <location>
        <begin position="182"/>
        <end position="194"/>
    </location>
</feature>
<evidence type="ECO:0000313" key="2">
    <source>
        <dbReference type="EMBL" id="CAB9530214.1"/>
    </source>
</evidence>
<reference evidence="2" key="1">
    <citation type="submission" date="2020-06" db="EMBL/GenBank/DDBJ databases">
        <authorList>
            <consortium name="Plant Systems Biology data submission"/>
        </authorList>
    </citation>
    <scope>NUCLEOTIDE SEQUENCE</scope>
    <source>
        <strain evidence="2">D6</strain>
    </source>
</reference>
<evidence type="ECO:0000313" key="3">
    <source>
        <dbReference type="Proteomes" id="UP001153069"/>
    </source>
</evidence>
<feature type="region of interest" description="Disordered" evidence="1">
    <location>
        <begin position="72"/>
        <end position="205"/>
    </location>
</feature>
<dbReference type="AlphaFoldDB" id="A0A9N8F288"/>
<proteinExistence type="predicted"/>
<dbReference type="Proteomes" id="UP001153069">
    <property type="component" value="Unassembled WGS sequence"/>
</dbReference>
<accession>A0A9N8F288</accession>
<dbReference type="EMBL" id="CAICTM010002788">
    <property type="protein sequence ID" value="CAB9530214.1"/>
    <property type="molecule type" value="Genomic_DNA"/>
</dbReference>
<keyword evidence="3" id="KW-1185">Reference proteome</keyword>
<organism evidence="2 3">
    <name type="scientific">Seminavis robusta</name>
    <dbReference type="NCBI Taxonomy" id="568900"/>
    <lineage>
        <taxon>Eukaryota</taxon>
        <taxon>Sar</taxon>
        <taxon>Stramenopiles</taxon>
        <taxon>Ochrophyta</taxon>
        <taxon>Bacillariophyta</taxon>
        <taxon>Bacillariophyceae</taxon>
        <taxon>Bacillariophycidae</taxon>
        <taxon>Naviculales</taxon>
        <taxon>Naviculaceae</taxon>
        <taxon>Seminavis</taxon>
    </lineage>
</organism>